<dbReference type="InterPro" id="IPR015330">
    <property type="entry name" value="DNA_primase/pol_bifunc_N"/>
</dbReference>
<dbReference type="SMART" id="SM00943">
    <property type="entry name" value="Prim-Pol"/>
    <property type="match status" value="1"/>
</dbReference>
<protein>
    <recommendedName>
        <fullName evidence="1">DNA primase/polymerase bifunctional N-terminal domain-containing protein</fullName>
    </recommendedName>
</protein>
<dbReference type="RefSeq" id="WP_203766592.1">
    <property type="nucleotide sequence ID" value="NZ_BAAABO010000016.1"/>
</dbReference>
<comment type="caution">
    <text evidence="2">The sequence shown here is derived from an EMBL/GenBank/DDBJ whole genome shotgun (WGS) entry which is preliminary data.</text>
</comment>
<dbReference type="Proteomes" id="UP000609879">
    <property type="component" value="Unassembled WGS sequence"/>
</dbReference>
<keyword evidence="3" id="KW-1185">Reference proteome</keyword>
<dbReference type="Pfam" id="PF09250">
    <property type="entry name" value="Prim-Pol"/>
    <property type="match status" value="1"/>
</dbReference>
<dbReference type="EMBL" id="BOMI01000083">
    <property type="protein sequence ID" value="GID75711.1"/>
    <property type="molecule type" value="Genomic_DNA"/>
</dbReference>
<feature type="domain" description="DNA primase/polymerase bifunctional N-terminal" evidence="1">
    <location>
        <begin position="27"/>
        <end position="194"/>
    </location>
</feature>
<evidence type="ECO:0000313" key="2">
    <source>
        <dbReference type="EMBL" id="GID75711.1"/>
    </source>
</evidence>
<evidence type="ECO:0000259" key="1">
    <source>
        <dbReference type="SMART" id="SM00943"/>
    </source>
</evidence>
<name>A0ABQ3Y6T5_9ACTN</name>
<sequence>MQWTVSRPFVPPALLDLVDRARLRRAALRYAAHGWAVTPGARLVGHRFSCGRPGCPIMACHPALESWEDSAGADPAHVRTWWRHRPYTVLLATGRSFDVLEVPAALGLRVLGTARLHTGVLGVERADARGPVAVTAAGRWMFLVRPGVPLRAELDHRLDVVRHGAGSWVPAAPSRMPEGPVRWAVPPEQAQWWLPDAEVVQNLLVDALGTLPERHVTVPRQMSTARRGA</sequence>
<proteinExistence type="predicted"/>
<accession>A0ABQ3Y6T5</accession>
<gene>
    <name evidence="2" type="ORF">Ade02nite_43520</name>
</gene>
<evidence type="ECO:0000313" key="3">
    <source>
        <dbReference type="Proteomes" id="UP000609879"/>
    </source>
</evidence>
<reference evidence="2 3" key="1">
    <citation type="submission" date="2021-01" db="EMBL/GenBank/DDBJ databases">
        <title>Whole genome shotgun sequence of Actinoplanes deccanensis NBRC 13994.</title>
        <authorList>
            <person name="Komaki H."/>
            <person name="Tamura T."/>
        </authorList>
    </citation>
    <scope>NUCLEOTIDE SEQUENCE [LARGE SCALE GENOMIC DNA]</scope>
    <source>
        <strain evidence="2 3">NBRC 13994</strain>
    </source>
</reference>
<organism evidence="2 3">
    <name type="scientific">Paractinoplanes deccanensis</name>
    <dbReference type="NCBI Taxonomy" id="113561"/>
    <lineage>
        <taxon>Bacteria</taxon>
        <taxon>Bacillati</taxon>
        <taxon>Actinomycetota</taxon>
        <taxon>Actinomycetes</taxon>
        <taxon>Micromonosporales</taxon>
        <taxon>Micromonosporaceae</taxon>
        <taxon>Paractinoplanes</taxon>
    </lineage>
</organism>